<feature type="transmembrane region" description="Helical" evidence="1">
    <location>
        <begin position="46"/>
        <end position="72"/>
    </location>
</feature>
<sequence length="252" mass="27217">TEVDEVTADGHEDDNVNVCRRPAGCLGARSPGAITVNARMRPPPRLLTPAGLLVCLAAFCLVVLSLASVVLIPLMYSNATERYPMRLDYHNLYGYGIWLAFLLVGCGTLALRTAHDGAVKSFIQFYVVSWVAGLACIGVVIARIVYYADKGYGDIATGLPHKLMQFWVQIACDSCALASLLLICPSLLFYLGTASKYWAAMATGDQPLQPDEEDSVVTTINTDEAELNIDGERRNGEAANGVGRSRVSVWNA</sequence>
<feature type="non-terminal residue" evidence="2">
    <location>
        <position position="1"/>
    </location>
</feature>
<feature type="transmembrane region" description="Helical" evidence="1">
    <location>
        <begin position="166"/>
        <end position="191"/>
    </location>
</feature>
<keyword evidence="1" id="KW-0812">Transmembrane</keyword>
<keyword evidence="1" id="KW-1133">Transmembrane helix</keyword>
<keyword evidence="1" id="KW-0472">Membrane</keyword>
<proteinExistence type="predicted"/>
<evidence type="ECO:0000313" key="3">
    <source>
        <dbReference type="Proteomes" id="UP000215902"/>
    </source>
</evidence>
<dbReference type="AlphaFoldDB" id="A0A267DZV8"/>
<comment type="caution">
    <text evidence="2">The sequence shown here is derived from an EMBL/GenBank/DDBJ whole genome shotgun (WGS) entry which is preliminary data.</text>
</comment>
<feature type="transmembrane region" description="Helical" evidence="1">
    <location>
        <begin position="92"/>
        <end position="111"/>
    </location>
</feature>
<reference evidence="2 3" key="1">
    <citation type="submission" date="2017-06" db="EMBL/GenBank/DDBJ databases">
        <title>A platform for efficient transgenesis in Macrostomum lignano, a flatworm model organism for stem cell research.</title>
        <authorList>
            <person name="Berezikov E."/>
        </authorList>
    </citation>
    <scope>NUCLEOTIDE SEQUENCE [LARGE SCALE GENOMIC DNA]</scope>
    <source>
        <strain evidence="2">DV1</strain>
        <tissue evidence="2">Whole organism</tissue>
    </source>
</reference>
<protein>
    <submittedName>
        <fullName evidence="2">Uncharacterized protein</fullName>
    </submittedName>
</protein>
<organism evidence="2 3">
    <name type="scientific">Macrostomum lignano</name>
    <dbReference type="NCBI Taxonomy" id="282301"/>
    <lineage>
        <taxon>Eukaryota</taxon>
        <taxon>Metazoa</taxon>
        <taxon>Spiralia</taxon>
        <taxon>Lophotrochozoa</taxon>
        <taxon>Platyhelminthes</taxon>
        <taxon>Rhabditophora</taxon>
        <taxon>Macrostomorpha</taxon>
        <taxon>Macrostomida</taxon>
        <taxon>Macrostomidae</taxon>
        <taxon>Macrostomum</taxon>
    </lineage>
</organism>
<keyword evidence="3" id="KW-1185">Reference proteome</keyword>
<evidence type="ECO:0000256" key="1">
    <source>
        <dbReference type="SAM" id="Phobius"/>
    </source>
</evidence>
<accession>A0A267DZV8</accession>
<gene>
    <name evidence="2" type="ORF">BOX15_Mlig012829g1</name>
</gene>
<name>A0A267DZV8_9PLAT</name>
<dbReference type="EMBL" id="NIVC01002950">
    <property type="protein sequence ID" value="PAA54204.1"/>
    <property type="molecule type" value="Genomic_DNA"/>
</dbReference>
<dbReference type="Proteomes" id="UP000215902">
    <property type="component" value="Unassembled WGS sequence"/>
</dbReference>
<evidence type="ECO:0000313" key="2">
    <source>
        <dbReference type="EMBL" id="PAA54204.1"/>
    </source>
</evidence>
<feature type="transmembrane region" description="Helical" evidence="1">
    <location>
        <begin position="123"/>
        <end position="146"/>
    </location>
</feature>